<dbReference type="SUPFAM" id="SSF53756">
    <property type="entry name" value="UDP-Glycosyltransferase/glycogen phosphorylase"/>
    <property type="match status" value="1"/>
</dbReference>
<reference evidence="2" key="1">
    <citation type="journal article" date="2015" name="Genome Announc.">
        <title>Complete Genome Sequence of the Bacteriochlorophyll b-Producing Photosynthetic Bacterium Blastochloris viridis.</title>
        <authorList>
            <person name="Tsukatani Y."/>
            <person name="Hirose Y."/>
            <person name="Harada J."/>
            <person name="Misawa N."/>
            <person name="Mori K."/>
            <person name="Inoue K."/>
            <person name="Tamiaki H."/>
        </authorList>
    </citation>
    <scope>NUCLEOTIDE SEQUENCE [LARGE SCALE GENOMIC DNA]</scope>
    <source>
        <strain evidence="2">DSM 133</strain>
    </source>
</reference>
<sequence length="379" mass="40574">MSAPRLVYLVTEDWYFISHRMPMARAAKAAGYEVHVVTRVDRHGAAIEAEGFILHPTDLRRGSIRPHHLLAAVAAVRARYRDIRPALAHHVALQSVVVGSLAAIGLSIPAVNALTGLGAMFTAQHGVARSLTAWLLLKLLPLLLTGNRSLVLVQNPDDRDAVERLGVKAGRVAMVPGSGVDVDWLQPSPEPAGPVTVAYVGRMLDDKGVRTLIEAHRKLRASGQAPRLLLAGQPDPSNPASIPAAEVEGWAREPGVEWLGHVSDIRTVWKRAHIGVLASRREGLPLSLLEAAACGRALIATDTPGCREVARHGVNALTFPVDDADALAAAIQRLAGDPGLRAAFAAESRRLAVEVFAAERIGRDIVELYQTVSRLPELG</sequence>
<dbReference type="EC" id="2.4.1.21" evidence="3"/>
<name>A0A0H5BNP4_BLAVI</name>
<keyword evidence="3" id="KW-0328">Glycosyltransferase</keyword>
<gene>
    <name evidence="3" type="primary">glgA_2</name>
    <name evidence="2" type="ORF">BV133_400</name>
    <name evidence="3" type="ORF">BVIRIDIS_03640</name>
</gene>
<keyword evidence="3" id="KW-0808">Transferase</keyword>
<dbReference type="KEGG" id="bvr:BVIR_920"/>
<dbReference type="Proteomes" id="UP000065734">
    <property type="component" value="Chromosome I"/>
</dbReference>
<evidence type="ECO:0000259" key="1">
    <source>
        <dbReference type="Pfam" id="PF13477"/>
    </source>
</evidence>
<dbReference type="PANTHER" id="PTHR12526:SF638">
    <property type="entry name" value="SPORE COAT PROTEIN SA"/>
    <property type="match status" value="1"/>
</dbReference>
<dbReference type="EMBL" id="LN907867">
    <property type="protein sequence ID" value="CUU41373.1"/>
    <property type="molecule type" value="Genomic_DNA"/>
</dbReference>
<dbReference type="STRING" id="1079.BVIR_920"/>
<protein>
    <submittedName>
        <fullName evidence="3">Capsular glucan synthase</fullName>
        <ecNumber evidence="3">2.4.1.21</ecNumber>
    </submittedName>
    <submittedName>
        <fullName evidence="2">Lipid carrier: UDP-N-acetylgalactosaminyltransferase</fullName>
    </submittedName>
</protein>
<dbReference type="Pfam" id="PF13477">
    <property type="entry name" value="Glyco_trans_4_2"/>
    <property type="match status" value="1"/>
</dbReference>
<dbReference type="AlphaFoldDB" id="A0A0H5BNP4"/>
<evidence type="ECO:0000313" key="2">
    <source>
        <dbReference type="EMBL" id="BAR97993.1"/>
    </source>
</evidence>
<dbReference type="CDD" id="cd03808">
    <property type="entry name" value="GT4_CapM-like"/>
    <property type="match status" value="1"/>
</dbReference>
<dbReference type="RefSeq" id="WP_055036618.1">
    <property type="nucleotide sequence ID" value="NZ_AP014854.2"/>
</dbReference>
<reference evidence="3" key="2">
    <citation type="submission" date="2015-11" db="EMBL/GenBank/DDBJ databases">
        <authorList>
            <person name="Zhang Y."/>
            <person name="Guo Z."/>
        </authorList>
    </citation>
    <scope>NUCLEOTIDE SEQUENCE</scope>
    <source>
        <strain evidence="3">1</strain>
    </source>
</reference>
<accession>A0A0H5BNP4</accession>
<dbReference type="OrthoDB" id="9790710at2"/>
<dbReference type="PANTHER" id="PTHR12526">
    <property type="entry name" value="GLYCOSYLTRANSFERASE"/>
    <property type="match status" value="1"/>
</dbReference>
<dbReference type="Gene3D" id="3.40.50.2000">
    <property type="entry name" value="Glycogen Phosphorylase B"/>
    <property type="match status" value="2"/>
</dbReference>
<dbReference type="GO" id="GO:0009011">
    <property type="term" value="F:alpha-1,4-glucan glucosyltransferase (ADP-glucose donor) activity"/>
    <property type="evidence" value="ECO:0007669"/>
    <property type="project" value="UniProtKB-EC"/>
</dbReference>
<dbReference type="EMBL" id="AP014854">
    <property type="protein sequence ID" value="BAR97993.1"/>
    <property type="molecule type" value="Genomic_DNA"/>
</dbReference>
<evidence type="ECO:0000313" key="3">
    <source>
        <dbReference type="EMBL" id="CUU41373.1"/>
    </source>
</evidence>
<dbReference type="Pfam" id="PF13692">
    <property type="entry name" value="Glyco_trans_1_4"/>
    <property type="match status" value="1"/>
</dbReference>
<evidence type="ECO:0000313" key="4">
    <source>
        <dbReference type="Proteomes" id="UP000065734"/>
    </source>
</evidence>
<proteinExistence type="predicted"/>
<feature type="domain" description="Glycosyltransferase subfamily 4-like N-terminal" evidence="1">
    <location>
        <begin position="6"/>
        <end position="122"/>
    </location>
</feature>
<reference evidence="4" key="3">
    <citation type="journal article" date="2016" name="Genome Announc.">
        <title>Revised genome sequence of the purple photosynthetic bacterium Blastochloris viridis.</title>
        <authorList>
            <person name="Liu L.N."/>
            <person name="Faulkner M."/>
            <person name="Liu X."/>
            <person name="Huang F."/>
            <person name="Darby A.C."/>
            <person name="Hall N."/>
        </authorList>
    </citation>
    <scope>NUCLEOTIDE SEQUENCE [LARGE SCALE GENOMIC DNA]</scope>
    <source>
        <strain evidence="4">ATCC 19567 / DSM 133 / F</strain>
    </source>
</reference>
<organism evidence="3 4">
    <name type="scientific">Blastochloris viridis</name>
    <name type="common">Rhodopseudomonas viridis</name>
    <dbReference type="NCBI Taxonomy" id="1079"/>
    <lineage>
        <taxon>Bacteria</taxon>
        <taxon>Pseudomonadati</taxon>
        <taxon>Pseudomonadota</taxon>
        <taxon>Alphaproteobacteria</taxon>
        <taxon>Hyphomicrobiales</taxon>
        <taxon>Blastochloridaceae</taxon>
        <taxon>Blastochloris</taxon>
    </lineage>
</organism>
<dbReference type="InterPro" id="IPR028098">
    <property type="entry name" value="Glyco_trans_4-like_N"/>
</dbReference>
<keyword evidence="4" id="KW-1185">Reference proteome</keyword>